<proteinExistence type="predicted"/>
<evidence type="ECO:0000256" key="2">
    <source>
        <dbReference type="SAM" id="SignalP"/>
    </source>
</evidence>
<accession>A0ABR3WYX7</accession>
<name>A0ABR3WYX7_9PEZI</name>
<sequence>MRSFIVASALSALLVSAQNSTFSIDPSEVTATLRAQWCSAQTSTCNTLCDSNPQDNSCAVDTLDVSCTCQNGSAPGLQYYTQTVDTFVCQQAFQDCNEANVGNAKGQENCTTTIQDNCGTLDPASYSATPTESGSSSSASATSGSASSSSTADSSSSGASSSSSQAAAPTNIQHLGTGALAAGMGVLAYLL</sequence>
<protein>
    <recommendedName>
        <fullName evidence="3">DUF7707 domain-containing protein</fullName>
    </recommendedName>
</protein>
<evidence type="ECO:0000259" key="3">
    <source>
        <dbReference type="Pfam" id="PF24808"/>
    </source>
</evidence>
<dbReference type="EMBL" id="JAWRVE010000044">
    <property type="protein sequence ID" value="KAL1868708.1"/>
    <property type="molecule type" value="Genomic_DNA"/>
</dbReference>
<feature type="chain" id="PRO_5045795636" description="DUF7707 domain-containing protein" evidence="2">
    <location>
        <begin position="18"/>
        <end position="191"/>
    </location>
</feature>
<evidence type="ECO:0000313" key="4">
    <source>
        <dbReference type="EMBL" id="KAL1868708.1"/>
    </source>
</evidence>
<feature type="signal peptide" evidence="2">
    <location>
        <begin position="1"/>
        <end position="17"/>
    </location>
</feature>
<dbReference type="Proteomes" id="UP001583177">
    <property type="component" value="Unassembled WGS sequence"/>
</dbReference>
<dbReference type="PANTHER" id="PTHR38118">
    <property type="entry name" value="ANCHORED CELL WALL PROTEIN 11-RELATED"/>
    <property type="match status" value="1"/>
</dbReference>
<comment type="caution">
    <text evidence="4">The sequence shown here is derived from an EMBL/GenBank/DDBJ whole genome shotgun (WGS) entry which is preliminary data.</text>
</comment>
<keyword evidence="5" id="KW-1185">Reference proteome</keyword>
<dbReference type="PANTHER" id="PTHR38118:SF3">
    <property type="entry name" value="ANCHORED CELL WALL PROTEIN 11"/>
    <property type="match status" value="1"/>
</dbReference>
<organism evidence="4 5">
    <name type="scientific">Diaporthe australafricana</name>
    <dbReference type="NCBI Taxonomy" id="127596"/>
    <lineage>
        <taxon>Eukaryota</taxon>
        <taxon>Fungi</taxon>
        <taxon>Dikarya</taxon>
        <taxon>Ascomycota</taxon>
        <taxon>Pezizomycotina</taxon>
        <taxon>Sordariomycetes</taxon>
        <taxon>Sordariomycetidae</taxon>
        <taxon>Diaporthales</taxon>
        <taxon>Diaporthaceae</taxon>
        <taxon>Diaporthe</taxon>
    </lineage>
</organism>
<evidence type="ECO:0000256" key="1">
    <source>
        <dbReference type="SAM" id="MobiDB-lite"/>
    </source>
</evidence>
<feature type="region of interest" description="Disordered" evidence="1">
    <location>
        <begin position="125"/>
        <end position="168"/>
    </location>
</feature>
<dbReference type="InterPro" id="IPR056124">
    <property type="entry name" value="DUF7707"/>
</dbReference>
<evidence type="ECO:0000313" key="5">
    <source>
        <dbReference type="Proteomes" id="UP001583177"/>
    </source>
</evidence>
<dbReference type="Pfam" id="PF24808">
    <property type="entry name" value="DUF7707"/>
    <property type="match status" value="1"/>
</dbReference>
<gene>
    <name evidence="4" type="ORF">Daus18300_005842</name>
</gene>
<feature type="domain" description="DUF7707" evidence="3">
    <location>
        <begin position="23"/>
        <end position="123"/>
    </location>
</feature>
<keyword evidence="2" id="KW-0732">Signal</keyword>
<reference evidence="4 5" key="1">
    <citation type="journal article" date="2024" name="IMA Fungus">
        <title>IMA Genome - F19 : A genome assembly and annotation guide to empower mycologists, including annotated draft genome sequences of Ceratocystis pirilliformis, Diaporthe australafricana, Fusarium ophioides, Paecilomyces lecythidis, and Sporothrix stenoceras.</title>
        <authorList>
            <person name="Aylward J."/>
            <person name="Wilson A.M."/>
            <person name="Visagie C.M."/>
            <person name="Spraker J."/>
            <person name="Barnes I."/>
            <person name="Buitendag C."/>
            <person name="Ceriani C."/>
            <person name="Del Mar Angel L."/>
            <person name="du Plessis D."/>
            <person name="Fuchs T."/>
            <person name="Gasser K."/>
            <person name="Kramer D."/>
            <person name="Li W."/>
            <person name="Munsamy K."/>
            <person name="Piso A."/>
            <person name="Price J.L."/>
            <person name="Sonnekus B."/>
            <person name="Thomas C."/>
            <person name="van der Nest A."/>
            <person name="van Dijk A."/>
            <person name="van Heerden A."/>
            <person name="van Vuuren N."/>
            <person name="Yilmaz N."/>
            <person name="Duong T.A."/>
            <person name="van der Merwe N.A."/>
            <person name="Wingfield M.J."/>
            <person name="Wingfield B.D."/>
        </authorList>
    </citation>
    <scope>NUCLEOTIDE SEQUENCE [LARGE SCALE GENOMIC DNA]</scope>
    <source>
        <strain evidence="4 5">CMW 18300</strain>
    </source>
</reference>